<reference evidence="2" key="1">
    <citation type="journal article" date="2022" name="Int. J. Mol. Sci.">
        <title>Draft Genome of Tanacetum Coccineum: Genomic Comparison of Closely Related Tanacetum-Family Plants.</title>
        <authorList>
            <person name="Yamashiro T."/>
            <person name="Shiraishi A."/>
            <person name="Nakayama K."/>
            <person name="Satake H."/>
        </authorList>
    </citation>
    <scope>NUCLEOTIDE SEQUENCE</scope>
</reference>
<reference evidence="2" key="2">
    <citation type="submission" date="2022-01" db="EMBL/GenBank/DDBJ databases">
        <authorList>
            <person name="Yamashiro T."/>
            <person name="Shiraishi A."/>
            <person name="Satake H."/>
            <person name="Nakayama K."/>
        </authorList>
    </citation>
    <scope>NUCLEOTIDE SEQUENCE</scope>
</reference>
<protein>
    <submittedName>
        <fullName evidence="2">Uncharacterized protein</fullName>
    </submittedName>
</protein>
<name>A0ABQ5A6S9_9ASTR</name>
<feature type="region of interest" description="Disordered" evidence="1">
    <location>
        <begin position="75"/>
        <end position="119"/>
    </location>
</feature>
<comment type="caution">
    <text evidence="2">The sequence shown here is derived from an EMBL/GenBank/DDBJ whole genome shotgun (WGS) entry which is preliminary data.</text>
</comment>
<keyword evidence="3" id="KW-1185">Reference proteome</keyword>
<organism evidence="2 3">
    <name type="scientific">Tanacetum coccineum</name>
    <dbReference type="NCBI Taxonomy" id="301880"/>
    <lineage>
        <taxon>Eukaryota</taxon>
        <taxon>Viridiplantae</taxon>
        <taxon>Streptophyta</taxon>
        <taxon>Embryophyta</taxon>
        <taxon>Tracheophyta</taxon>
        <taxon>Spermatophyta</taxon>
        <taxon>Magnoliopsida</taxon>
        <taxon>eudicotyledons</taxon>
        <taxon>Gunneridae</taxon>
        <taxon>Pentapetalae</taxon>
        <taxon>asterids</taxon>
        <taxon>campanulids</taxon>
        <taxon>Asterales</taxon>
        <taxon>Asteraceae</taxon>
        <taxon>Asteroideae</taxon>
        <taxon>Anthemideae</taxon>
        <taxon>Anthemidinae</taxon>
        <taxon>Tanacetum</taxon>
    </lineage>
</organism>
<evidence type="ECO:0000256" key="1">
    <source>
        <dbReference type="SAM" id="MobiDB-lite"/>
    </source>
</evidence>
<gene>
    <name evidence="2" type="ORF">Tco_0803741</name>
</gene>
<accession>A0ABQ5A6S9</accession>
<evidence type="ECO:0000313" key="2">
    <source>
        <dbReference type="EMBL" id="GJS96773.1"/>
    </source>
</evidence>
<evidence type="ECO:0000313" key="3">
    <source>
        <dbReference type="Proteomes" id="UP001151760"/>
    </source>
</evidence>
<dbReference type="Proteomes" id="UP001151760">
    <property type="component" value="Unassembled WGS sequence"/>
</dbReference>
<feature type="compositionally biased region" description="Polar residues" evidence="1">
    <location>
        <begin position="108"/>
        <end position="119"/>
    </location>
</feature>
<sequence length="301" mass="33248">MHIRNDPSFFFMNKTGAPYGDELGRIKPFSDNSCSCLDNSFISDGAKRYGAHATGATPGIRSIQNLTCLGGGSPAHNPSRYTFEPKCKKRSSIENNQKDHKIDPEPPNLSTNNSKGNNTTVTEAQLPALIDQGVAAAMAEVEASRVRNGYNSNGIRLRPKPKLLSECSYSKSLKSNLLELQSTEESSELTSDGLRKWNLCLVLAIAQQLAKSNSQLALCKMMLLHGGMPIMFPEEIDKVEKYIGGLPDMILSSVKASKSKTMQEVIEFTTELMEDKTHAYAERQAERKRKNEKLSRIITTT</sequence>
<dbReference type="EMBL" id="BQNB010011911">
    <property type="protein sequence ID" value="GJS96773.1"/>
    <property type="molecule type" value="Genomic_DNA"/>
</dbReference>
<proteinExistence type="predicted"/>